<accession>A0A1I1Y7S8</accession>
<sequence length="155" mass="17826">MLYQIILVIHSFMRWLVLGSLLTTLVSAYSGWLHPRSYRPSDQTLRVVATSIAHIQLLVGIYLYTISPIISYYWKFRPSFGEAIEFPFFSLIHISLMLIAVVVITVGSSTAKRLKNDQQKFKTTAIYFTIGLVSILMAIPWPFSPLVTRPWIRLF</sequence>
<dbReference type="RefSeq" id="WP_093830556.1">
    <property type="nucleotide sequence ID" value="NZ_FOLQ01000010.1"/>
</dbReference>
<dbReference type="AlphaFoldDB" id="A0A1I1Y7S8"/>
<dbReference type="EMBL" id="FOLQ01000010">
    <property type="protein sequence ID" value="SFE13920.1"/>
    <property type="molecule type" value="Genomic_DNA"/>
</dbReference>
<name>A0A1I1Y7S8_9BACT</name>
<feature type="transmembrane region" description="Helical" evidence="1">
    <location>
        <begin position="86"/>
        <end position="104"/>
    </location>
</feature>
<feature type="transmembrane region" description="Helical" evidence="1">
    <location>
        <begin position="12"/>
        <end position="33"/>
    </location>
</feature>
<evidence type="ECO:0000313" key="3">
    <source>
        <dbReference type="Proteomes" id="UP000198598"/>
    </source>
</evidence>
<keyword evidence="1" id="KW-0812">Transmembrane</keyword>
<evidence type="ECO:0000256" key="1">
    <source>
        <dbReference type="SAM" id="Phobius"/>
    </source>
</evidence>
<organism evidence="2 3">
    <name type="scientific">Spirosoma endophyticum</name>
    <dbReference type="NCBI Taxonomy" id="662367"/>
    <lineage>
        <taxon>Bacteria</taxon>
        <taxon>Pseudomonadati</taxon>
        <taxon>Bacteroidota</taxon>
        <taxon>Cytophagia</taxon>
        <taxon>Cytophagales</taxon>
        <taxon>Cytophagaceae</taxon>
        <taxon>Spirosoma</taxon>
    </lineage>
</organism>
<dbReference type="Proteomes" id="UP000198598">
    <property type="component" value="Unassembled WGS sequence"/>
</dbReference>
<protein>
    <recommendedName>
        <fullName evidence="4">Cytochrome C and Quinol oxidase polypeptide I</fullName>
    </recommendedName>
</protein>
<keyword evidence="1" id="KW-0472">Membrane</keyword>
<keyword evidence="1" id="KW-1133">Transmembrane helix</keyword>
<gene>
    <name evidence="2" type="ORF">SAMN05216167_110209</name>
</gene>
<evidence type="ECO:0008006" key="4">
    <source>
        <dbReference type="Google" id="ProtNLM"/>
    </source>
</evidence>
<evidence type="ECO:0000313" key="2">
    <source>
        <dbReference type="EMBL" id="SFE13920.1"/>
    </source>
</evidence>
<reference evidence="2 3" key="1">
    <citation type="submission" date="2016-10" db="EMBL/GenBank/DDBJ databases">
        <authorList>
            <person name="de Groot N.N."/>
        </authorList>
    </citation>
    <scope>NUCLEOTIDE SEQUENCE [LARGE SCALE GENOMIC DNA]</scope>
    <source>
        <strain evidence="2 3">DSM 26130</strain>
    </source>
</reference>
<dbReference type="OrthoDB" id="329514at2"/>
<proteinExistence type="predicted"/>
<feature type="transmembrane region" description="Helical" evidence="1">
    <location>
        <begin position="45"/>
        <end position="66"/>
    </location>
</feature>
<keyword evidence="3" id="KW-1185">Reference proteome</keyword>
<dbReference type="STRING" id="662367.SAMN05216167_110209"/>
<feature type="transmembrane region" description="Helical" evidence="1">
    <location>
        <begin position="125"/>
        <end position="143"/>
    </location>
</feature>